<dbReference type="GO" id="GO:0004866">
    <property type="term" value="F:endopeptidase inhibitor activity"/>
    <property type="evidence" value="ECO:0007669"/>
    <property type="project" value="InterPro"/>
</dbReference>
<evidence type="ECO:0000259" key="1">
    <source>
        <dbReference type="Pfam" id="PF01835"/>
    </source>
</evidence>
<proteinExistence type="predicted"/>
<dbReference type="AlphaFoldDB" id="A0AAW4SUV9"/>
<reference evidence="2" key="1">
    <citation type="submission" date="2023-08" db="EMBL/GenBank/DDBJ databases">
        <title>Mucin Metabolism Genes Underlie the Key Renovations of Bacteroides xylanisolvens Genomes in Captive Great Apes.</title>
        <authorList>
            <person name="Nishida A.H."/>
        </authorList>
    </citation>
    <scope>NUCLEOTIDE SEQUENCE</scope>
    <source>
        <strain evidence="2">P13.H9</strain>
    </source>
</reference>
<dbReference type="EMBL" id="JAIWYE010000023">
    <property type="protein sequence ID" value="MCA4704422.1"/>
    <property type="molecule type" value="Genomic_DNA"/>
</dbReference>
<dbReference type="RefSeq" id="WP_138274532.1">
    <property type="nucleotide sequence ID" value="NZ_JAIWXB010000010.1"/>
</dbReference>
<sequence length="875" mass="98140">MNRIGLPLFTLLFMLCIPLGAQQVLRDAIFYYLGQEMVGFPQEKMSIHTDRPSYLAGERIWFRTHLVDALQMKQANASRYVYVELIDPAAQLVKRIKLRPDSLGYFHGYFDVQEELPEGYYTLRAYTQFMRNVGTDYFAHKQVLISTPATQDLTPHVRLIEQGSSVATVIHFSSVGYADTLVPQEATIFPKGTLEEDGIRLKFRDGVAKFAFRKWEVNEQRTFLLQTVYNNKVASRFLSLPTDTTRFAVSFFPEGGSAIVGCNQRIAFKALAADGLSIEVKGEVVDDLGQKCALLQSVHLGMGSFVLNYQAGRKYYAHCLAKNGAKQTFELPQPKEDAVGLAARWTGDFLRLSLLQPAAESRQRPLTLVAQLRGLVLYANPWDYNQPKITFERSFFPAGITHLMLIDDKKNIVSERLVFNMRADVKADLTAATDKPAYEPRQKVNLALTLKDALGHPLKGNFSLSVVDGHDVKPDSTQNILSDLLLTSDLRGYIEQPLSYFQGNKLQSHQLDLLMMTQGWRRYNIPEVVKGNVTEKLSYPLETSDVVKGRVEGFLKGLKDANLTLLAIRDSLLGTHVAIPDKDGYFSFDQMEYPERTKYIIQALKSKRGSAGVFLTLDSVISPAQPQLKLLQPRTPLLAERNYVMKMDQKYTLENGMRVYNLGEILVTARRKSNTAGDSPYYSANVSRVISRKDIEKGNFSSVLDMVRLLPGVAVIGSEVTYRGQPTLVILDNMPEENFDYERLIPDDVGDLFFAPPTTVGPVFGGRGANGAIVINTRRGFVEKNTVNNNMAIVRPIGYQQSVEFYSPVYDTPEKLKSTKPDLRSTIYWNPAVTTDEHGEAHISFYTADSSSRYRLAVEGVSAIGAIICSEQDLF</sequence>
<comment type="caution">
    <text evidence="2">The sequence shown here is derived from an EMBL/GenBank/DDBJ whole genome shotgun (WGS) entry which is preliminary data.</text>
</comment>
<keyword evidence="2" id="KW-0675">Receptor</keyword>
<protein>
    <submittedName>
        <fullName evidence="2">TonB-dependent receptor</fullName>
    </submittedName>
</protein>
<evidence type="ECO:0000313" key="3">
    <source>
        <dbReference type="Proteomes" id="UP001198461"/>
    </source>
</evidence>
<organism evidence="2 3">
    <name type="scientific">Bacteroides xylanisolvens</name>
    <dbReference type="NCBI Taxonomy" id="371601"/>
    <lineage>
        <taxon>Bacteria</taxon>
        <taxon>Pseudomonadati</taxon>
        <taxon>Bacteroidota</taxon>
        <taxon>Bacteroidia</taxon>
        <taxon>Bacteroidales</taxon>
        <taxon>Bacteroidaceae</taxon>
        <taxon>Bacteroides</taxon>
    </lineage>
</organism>
<dbReference type="SUPFAM" id="SSF56935">
    <property type="entry name" value="Porins"/>
    <property type="match status" value="1"/>
</dbReference>
<name>A0AAW4SUV9_9BACE</name>
<dbReference type="Proteomes" id="UP001198461">
    <property type="component" value="Unassembled WGS sequence"/>
</dbReference>
<accession>A0AAW4SUV9</accession>
<evidence type="ECO:0000313" key="2">
    <source>
        <dbReference type="EMBL" id="MCA4704422.1"/>
    </source>
</evidence>
<dbReference type="Gene3D" id="2.60.40.1930">
    <property type="match status" value="1"/>
</dbReference>
<dbReference type="InterPro" id="IPR002890">
    <property type="entry name" value="MG2"/>
</dbReference>
<dbReference type="Pfam" id="PF01835">
    <property type="entry name" value="MG2"/>
    <property type="match status" value="1"/>
</dbReference>
<dbReference type="Gene3D" id="2.170.130.10">
    <property type="entry name" value="TonB-dependent receptor, plug domain"/>
    <property type="match status" value="1"/>
</dbReference>
<feature type="domain" description="Macroglobulin" evidence="1">
    <location>
        <begin position="47"/>
        <end position="128"/>
    </location>
</feature>
<dbReference type="InterPro" id="IPR037066">
    <property type="entry name" value="Plug_dom_sf"/>
</dbReference>
<gene>
    <name evidence="2" type="ORF">LD004_12435</name>
</gene>